<keyword evidence="3" id="KW-0349">Heme</keyword>
<dbReference type="CDD" id="cd11040">
    <property type="entry name" value="CYP7_CYP8-like"/>
    <property type="match status" value="1"/>
</dbReference>
<evidence type="ECO:0000313" key="9">
    <source>
        <dbReference type="Proteomes" id="UP001583177"/>
    </source>
</evidence>
<evidence type="ECO:0000256" key="2">
    <source>
        <dbReference type="ARBA" id="ARBA00010617"/>
    </source>
</evidence>
<dbReference type="PANTHER" id="PTHR24304">
    <property type="entry name" value="CYTOCHROME P450 FAMILY 7"/>
    <property type="match status" value="1"/>
</dbReference>
<comment type="cofactor">
    <cofactor evidence="1">
        <name>heme</name>
        <dbReference type="ChEBI" id="CHEBI:30413"/>
    </cofactor>
</comment>
<keyword evidence="4" id="KW-0479">Metal-binding</keyword>
<keyword evidence="6" id="KW-0560">Oxidoreductase</keyword>
<dbReference type="SUPFAM" id="SSF48264">
    <property type="entry name" value="Cytochrome P450"/>
    <property type="match status" value="1"/>
</dbReference>
<keyword evidence="6" id="KW-0503">Monooxygenase</keyword>
<evidence type="ECO:0000256" key="3">
    <source>
        <dbReference type="ARBA" id="ARBA00022617"/>
    </source>
</evidence>
<keyword evidence="9" id="KW-1185">Reference proteome</keyword>
<dbReference type="Pfam" id="PF00067">
    <property type="entry name" value="p450"/>
    <property type="match status" value="1"/>
</dbReference>
<dbReference type="InterPro" id="IPR050529">
    <property type="entry name" value="CYP450_sterol_14alpha_dmase"/>
</dbReference>
<comment type="similarity">
    <text evidence="2">Belongs to the cytochrome P450 family.</text>
</comment>
<name>A0ABR3WBH4_9PEZI</name>
<dbReference type="InterPro" id="IPR036396">
    <property type="entry name" value="Cyt_P450_sf"/>
</dbReference>
<reference evidence="8 9" key="1">
    <citation type="journal article" date="2024" name="IMA Fungus">
        <title>IMA Genome - F19 : A genome assembly and annotation guide to empower mycologists, including annotated draft genome sequences of Ceratocystis pirilliformis, Diaporthe australafricana, Fusarium ophioides, Paecilomyces lecythidis, and Sporothrix stenoceras.</title>
        <authorList>
            <person name="Aylward J."/>
            <person name="Wilson A.M."/>
            <person name="Visagie C.M."/>
            <person name="Spraker J."/>
            <person name="Barnes I."/>
            <person name="Buitendag C."/>
            <person name="Ceriani C."/>
            <person name="Del Mar Angel L."/>
            <person name="du Plessis D."/>
            <person name="Fuchs T."/>
            <person name="Gasser K."/>
            <person name="Kramer D."/>
            <person name="Li W."/>
            <person name="Munsamy K."/>
            <person name="Piso A."/>
            <person name="Price J.L."/>
            <person name="Sonnekus B."/>
            <person name="Thomas C."/>
            <person name="van der Nest A."/>
            <person name="van Dijk A."/>
            <person name="van Heerden A."/>
            <person name="van Vuuren N."/>
            <person name="Yilmaz N."/>
            <person name="Duong T.A."/>
            <person name="van der Merwe N.A."/>
            <person name="Wingfield M.J."/>
            <person name="Wingfield B.D."/>
        </authorList>
    </citation>
    <scope>NUCLEOTIDE SEQUENCE [LARGE SCALE GENOMIC DNA]</scope>
    <source>
        <strain evidence="8 9">CMW 18300</strain>
    </source>
</reference>
<comment type="caution">
    <text evidence="8">The sequence shown here is derived from an EMBL/GenBank/DDBJ whole genome shotgun (WGS) entry which is preliminary data.</text>
</comment>
<organism evidence="8 9">
    <name type="scientific">Diaporthe australafricana</name>
    <dbReference type="NCBI Taxonomy" id="127596"/>
    <lineage>
        <taxon>Eukaryota</taxon>
        <taxon>Fungi</taxon>
        <taxon>Dikarya</taxon>
        <taxon>Ascomycota</taxon>
        <taxon>Pezizomycotina</taxon>
        <taxon>Sordariomycetes</taxon>
        <taxon>Sordariomycetidae</taxon>
        <taxon>Diaporthales</taxon>
        <taxon>Diaporthaceae</taxon>
        <taxon>Diaporthe</taxon>
    </lineage>
</organism>
<evidence type="ECO:0000256" key="1">
    <source>
        <dbReference type="ARBA" id="ARBA00001971"/>
    </source>
</evidence>
<accession>A0ABR3WBH4</accession>
<protein>
    <recommendedName>
        <fullName evidence="10">Cytochrome P450</fullName>
    </recommendedName>
</protein>
<keyword evidence="5" id="KW-0408">Iron</keyword>
<evidence type="ECO:0000256" key="4">
    <source>
        <dbReference type="ARBA" id="ARBA00022723"/>
    </source>
</evidence>
<dbReference type="PRINTS" id="PR00465">
    <property type="entry name" value="EP450IV"/>
</dbReference>
<gene>
    <name evidence="8" type="ORF">Daus18300_010098</name>
</gene>
<evidence type="ECO:0000256" key="6">
    <source>
        <dbReference type="ARBA" id="ARBA00023033"/>
    </source>
</evidence>
<dbReference type="InterPro" id="IPR001128">
    <property type="entry name" value="Cyt_P450"/>
</dbReference>
<sequence length="562" mass="63528">MEIRSLLATENLGSVVRQLHGLAEEHISALLAFVALTTIASITLAPRQRGPPALWDPIPFIYNSIQYLIFNEAFMVRVKKSLSQTNLAKYNFFATPVYLVGGSKNVKAVFTSGWRVGNEHLFANWFFPNLYGLPKVDTARFSADHSGRGRVPAPGHESLPLEERHWHGYERIYTDLLSRSSGHLKPITEYFSGRFTRRLDDEYGLGELATVSVMDFCKRIVSEVNTEAMVGPVCLKLNPGLMDAFWDLDTQTLNLALGLPRWLYPTPYQKQERFFAMMRRWIRHAWESFDWGGPDADSAWEPYFGARICREVVKWSRDRGFTEQLAVGSMAMFVFGMNSNSNPTTMWVIMEIVRDQDLLRAVREEVATVFVTDAETGSRTLDVEGLVRLPLLQSVLAEVLRLHMNFNVLRYVNDPITIDGHKLRRGVMVAAPMVTAHYDEMEWDATGHPASEFWAERHIKHKEAKDGAGNVSKARVFTLAGRPSSYFPFGGGEYICPGRYLAKYQILTTVALLVTKFDVETTSWAKPDGSPSDRPAKGDVRFSGSGMMPPDRDLVIRARRVS</sequence>
<dbReference type="Proteomes" id="UP001583177">
    <property type="component" value="Unassembled WGS sequence"/>
</dbReference>
<evidence type="ECO:0000256" key="7">
    <source>
        <dbReference type="SAM" id="MobiDB-lite"/>
    </source>
</evidence>
<evidence type="ECO:0000313" key="8">
    <source>
        <dbReference type="EMBL" id="KAL1858097.1"/>
    </source>
</evidence>
<dbReference type="Gene3D" id="1.10.630.10">
    <property type="entry name" value="Cytochrome P450"/>
    <property type="match status" value="1"/>
</dbReference>
<evidence type="ECO:0008006" key="10">
    <source>
        <dbReference type="Google" id="ProtNLM"/>
    </source>
</evidence>
<dbReference type="InterPro" id="IPR002403">
    <property type="entry name" value="Cyt_P450_E_grp-IV"/>
</dbReference>
<feature type="region of interest" description="Disordered" evidence="7">
    <location>
        <begin position="524"/>
        <end position="553"/>
    </location>
</feature>
<dbReference type="EMBL" id="JAWRVE010000108">
    <property type="protein sequence ID" value="KAL1858097.1"/>
    <property type="molecule type" value="Genomic_DNA"/>
</dbReference>
<proteinExistence type="inferred from homology"/>
<dbReference type="PANTHER" id="PTHR24304:SF2">
    <property type="entry name" value="24-HYDROXYCHOLESTEROL 7-ALPHA-HYDROXYLASE"/>
    <property type="match status" value="1"/>
</dbReference>
<evidence type="ECO:0000256" key="5">
    <source>
        <dbReference type="ARBA" id="ARBA00023004"/>
    </source>
</evidence>